<sequence length="278" mass="31787">MLNEIEESDTNTSETEVAKEKINLQFHWYLSIFFVIYYSSYLISGIIFMAYILLVFIPYVLLVDNLIVIFTNLDSLLAFMALPLVIVLSYLAHLFIVALITRIFWRFTEKRSPTKDGIIPRNIPSKTANYYHIRSFMIKYGKNAFMKGVFPWLANWYFNFVGTGIIGKGSTLEESVVTDKRMNIGRNCYIGVNSALSSHFVEGTFGNIVYFEIKLGDNTTLGGFNNIAPGCELSDNSYLLPIAAATKHNKTKGNNYYFGMPLRRIFHKKIMAYLKVSE</sequence>
<dbReference type="EMBL" id="BART01009532">
    <property type="protein sequence ID" value="GAG77614.1"/>
    <property type="molecule type" value="Genomic_DNA"/>
</dbReference>
<accession>X1A797</accession>
<dbReference type="SUPFAM" id="SSF51161">
    <property type="entry name" value="Trimeric LpxA-like enzymes"/>
    <property type="match status" value="1"/>
</dbReference>
<dbReference type="Gene3D" id="2.160.10.10">
    <property type="entry name" value="Hexapeptide repeat proteins"/>
    <property type="match status" value="1"/>
</dbReference>
<comment type="caution">
    <text evidence="2">The sequence shown here is derived from an EMBL/GenBank/DDBJ whole genome shotgun (WGS) entry which is preliminary data.</text>
</comment>
<proteinExistence type="predicted"/>
<evidence type="ECO:0000256" key="1">
    <source>
        <dbReference type="SAM" id="Phobius"/>
    </source>
</evidence>
<feature type="transmembrane region" description="Helical" evidence="1">
    <location>
        <begin position="76"/>
        <end position="105"/>
    </location>
</feature>
<protein>
    <submittedName>
        <fullName evidence="2">Uncharacterized protein</fullName>
    </submittedName>
</protein>
<dbReference type="InterPro" id="IPR011004">
    <property type="entry name" value="Trimer_LpxA-like_sf"/>
</dbReference>
<name>X1A797_9ZZZZ</name>
<evidence type="ECO:0000313" key="2">
    <source>
        <dbReference type="EMBL" id="GAG77614.1"/>
    </source>
</evidence>
<reference evidence="2" key="1">
    <citation type="journal article" date="2014" name="Front. Microbiol.">
        <title>High frequency of phylogenetically diverse reductive dehalogenase-homologous genes in deep subseafloor sedimentary metagenomes.</title>
        <authorList>
            <person name="Kawai M."/>
            <person name="Futagami T."/>
            <person name="Toyoda A."/>
            <person name="Takaki Y."/>
            <person name="Nishi S."/>
            <person name="Hori S."/>
            <person name="Arai W."/>
            <person name="Tsubouchi T."/>
            <person name="Morono Y."/>
            <person name="Uchiyama I."/>
            <person name="Ito T."/>
            <person name="Fujiyama A."/>
            <person name="Inagaki F."/>
            <person name="Takami H."/>
        </authorList>
    </citation>
    <scope>NUCLEOTIDE SEQUENCE</scope>
    <source>
        <strain evidence="2">Expedition CK06-06</strain>
    </source>
</reference>
<gene>
    <name evidence="2" type="ORF">S01H4_21092</name>
</gene>
<keyword evidence="1" id="KW-0472">Membrane</keyword>
<feature type="transmembrane region" description="Helical" evidence="1">
    <location>
        <begin position="50"/>
        <end position="70"/>
    </location>
</feature>
<organism evidence="2">
    <name type="scientific">marine sediment metagenome</name>
    <dbReference type="NCBI Taxonomy" id="412755"/>
    <lineage>
        <taxon>unclassified sequences</taxon>
        <taxon>metagenomes</taxon>
        <taxon>ecological metagenomes</taxon>
    </lineage>
</organism>
<feature type="non-terminal residue" evidence="2">
    <location>
        <position position="278"/>
    </location>
</feature>
<keyword evidence="1" id="KW-1133">Transmembrane helix</keyword>
<keyword evidence="1" id="KW-0812">Transmembrane</keyword>
<dbReference type="AlphaFoldDB" id="X1A797"/>